<proteinExistence type="predicted"/>
<reference evidence="3" key="1">
    <citation type="submission" date="2018-09" db="EMBL/GenBank/DDBJ databases">
        <title>Yersinia hibernicus sp. nov.</title>
        <authorList>
            <person name="Nguyen S.V."/>
            <person name="Mundanda D.M."/>
            <person name="Anes J."/>
            <person name="Fanning S."/>
        </authorList>
    </citation>
    <scope>NUCLEOTIDE SEQUENCE [LARGE SCALE GENOMIC DNA]</scope>
    <source>
        <strain evidence="3">CFS1934</strain>
    </source>
</reference>
<name>A0ABX5R1F0_9GAMM</name>
<protein>
    <recommendedName>
        <fullName evidence="4">DUF551 domain-containing protein</fullName>
    </recommendedName>
</protein>
<keyword evidence="3" id="KW-1185">Reference proteome</keyword>
<reference evidence="2" key="2">
    <citation type="journal article" date="2019" name="Int. J. Syst. Evol. Microbiol.">
        <title>Yersinia hibernica sp. nov., isolated from pig-production environments.</title>
        <authorList>
            <person name="Nguyen S.V."/>
            <person name="Muthappa D.M."/>
            <person name="Hurley D."/>
            <person name="Donoghue O."/>
            <person name="McCabe E."/>
            <person name="Anes J."/>
            <person name="Schaffer K."/>
            <person name="Murphy B.P."/>
            <person name="Buckley J.F."/>
            <person name="Fanning S."/>
        </authorList>
    </citation>
    <scope>NUCLEOTIDE SEQUENCE</scope>
    <source>
        <strain evidence="2">CFS1934</strain>
    </source>
</reference>
<evidence type="ECO:0008006" key="4">
    <source>
        <dbReference type="Google" id="ProtNLM"/>
    </source>
</evidence>
<evidence type="ECO:0000313" key="3">
    <source>
        <dbReference type="Proteomes" id="UP000288804"/>
    </source>
</evidence>
<dbReference type="EMBL" id="CP032487">
    <property type="protein sequence ID" value="QAX77655.1"/>
    <property type="molecule type" value="Genomic_DNA"/>
</dbReference>
<gene>
    <name evidence="1" type="ORF">D5F51_03275</name>
    <name evidence="2" type="ORF">D5F51_13360</name>
</gene>
<accession>A0ABX5R1F0</accession>
<dbReference type="Proteomes" id="UP000288804">
    <property type="component" value="Chromosome"/>
</dbReference>
<sequence>MRFKTDTGEYAWFFPRVRPNIGTQVKAWDESGNYLGVGVGSYRRKSGGVIVVDGKCYDSNHVIHWLPVPVEGGE</sequence>
<dbReference type="RefSeq" id="WP_129195587.1">
    <property type="nucleotide sequence ID" value="NZ_CABHXI010000027.1"/>
</dbReference>
<evidence type="ECO:0000313" key="1">
    <source>
        <dbReference type="EMBL" id="QAX77655.1"/>
    </source>
</evidence>
<dbReference type="EMBL" id="CP032487">
    <property type="protein sequence ID" value="QAX79457.1"/>
    <property type="molecule type" value="Genomic_DNA"/>
</dbReference>
<evidence type="ECO:0000313" key="2">
    <source>
        <dbReference type="EMBL" id="QAX79457.1"/>
    </source>
</evidence>
<organism evidence="2 3">
    <name type="scientific">Yersinia hibernica</name>
    <dbReference type="NCBI Taxonomy" id="2339259"/>
    <lineage>
        <taxon>Bacteria</taxon>
        <taxon>Pseudomonadati</taxon>
        <taxon>Pseudomonadota</taxon>
        <taxon>Gammaproteobacteria</taxon>
        <taxon>Enterobacterales</taxon>
        <taxon>Yersiniaceae</taxon>
        <taxon>Yersinia</taxon>
    </lineage>
</organism>